<name>A0A0B2VSE7_TOXCA</name>
<evidence type="ECO:0000256" key="1">
    <source>
        <dbReference type="SAM" id="Phobius"/>
    </source>
</evidence>
<comment type="caution">
    <text evidence="2">The sequence shown here is derived from an EMBL/GenBank/DDBJ whole genome shotgun (WGS) entry which is preliminary data.</text>
</comment>
<dbReference type="Proteomes" id="UP000031036">
    <property type="component" value="Unassembled WGS sequence"/>
</dbReference>
<sequence>MIAHRRSILWASIVTTLEVAASFIIVIIAIDFIVGLLHIVFQFASEFFSSIILDMANSSSAKFFPAKRSLEMLIVGNLKQLRTKESEIERNRFCAGSIRN</sequence>
<organism evidence="2 3">
    <name type="scientific">Toxocara canis</name>
    <name type="common">Canine roundworm</name>
    <dbReference type="NCBI Taxonomy" id="6265"/>
    <lineage>
        <taxon>Eukaryota</taxon>
        <taxon>Metazoa</taxon>
        <taxon>Ecdysozoa</taxon>
        <taxon>Nematoda</taxon>
        <taxon>Chromadorea</taxon>
        <taxon>Rhabditida</taxon>
        <taxon>Spirurina</taxon>
        <taxon>Ascaridomorpha</taxon>
        <taxon>Ascaridoidea</taxon>
        <taxon>Toxocaridae</taxon>
        <taxon>Toxocara</taxon>
    </lineage>
</organism>
<gene>
    <name evidence="2" type="ORF">Tcan_01186</name>
</gene>
<keyword evidence="1" id="KW-0812">Transmembrane</keyword>
<dbReference type="EMBL" id="JPKZ01001033">
    <property type="protein sequence ID" value="KHN84209.1"/>
    <property type="molecule type" value="Genomic_DNA"/>
</dbReference>
<protein>
    <submittedName>
        <fullName evidence="2">Uncharacterized protein</fullName>
    </submittedName>
</protein>
<feature type="transmembrane region" description="Helical" evidence="1">
    <location>
        <begin position="7"/>
        <end position="30"/>
    </location>
</feature>
<dbReference type="AlphaFoldDB" id="A0A0B2VSE7"/>
<evidence type="ECO:0000313" key="2">
    <source>
        <dbReference type="EMBL" id="KHN84209.1"/>
    </source>
</evidence>
<keyword evidence="1" id="KW-0472">Membrane</keyword>
<keyword evidence="3" id="KW-1185">Reference proteome</keyword>
<accession>A0A0B2VSE7</accession>
<reference evidence="2 3" key="1">
    <citation type="submission" date="2014-11" db="EMBL/GenBank/DDBJ databases">
        <title>Genetic blueprint of the zoonotic pathogen Toxocara canis.</title>
        <authorList>
            <person name="Zhu X.-Q."/>
            <person name="Korhonen P.K."/>
            <person name="Cai H."/>
            <person name="Young N.D."/>
            <person name="Nejsum P."/>
            <person name="von Samson-Himmelstjerna G."/>
            <person name="Boag P.R."/>
            <person name="Tan P."/>
            <person name="Li Q."/>
            <person name="Min J."/>
            <person name="Yang Y."/>
            <person name="Wang X."/>
            <person name="Fang X."/>
            <person name="Hall R.S."/>
            <person name="Hofmann A."/>
            <person name="Sternberg P.W."/>
            <person name="Jex A.R."/>
            <person name="Gasser R.B."/>
        </authorList>
    </citation>
    <scope>NUCLEOTIDE SEQUENCE [LARGE SCALE GENOMIC DNA]</scope>
    <source>
        <strain evidence="2">PN_DK_2014</strain>
    </source>
</reference>
<feature type="non-terminal residue" evidence="2">
    <location>
        <position position="100"/>
    </location>
</feature>
<proteinExistence type="predicted"/>
<keyword evidence="1" id="KW-1133">Transmembrane helix</keyword>
<evidence type="ECO:0000313" key="3">
    <source>
        <dbReference type="Proteomes" id="UP000031036"/>
    </source>
</evidence>